<keyword evidence="1" id="KW-0505">Motor protein</keyword>
<dbReference type="InterPro" id="IPR001372">
    <property type="entry name" value="Dynein_light_chain_typ-1/2"/>
</dbReference>
<dbReference type="FunFam" id="3.30.740.10:FF:000006">
    <property type="entry name" value="Dynein light chain"/>
    <property type="match status" value="1"/>
</dbReference>
<evidence type="ECO:0000256" key="1">
    <source>
        <dbReference type="RuleBase" id="RU365010"/>
    </source>
</evidence>
<dbReference type="EMBL" id="KL250527">
    <property type="protein sequence ID" value="KGB33021.1"/>
    <property type="molecule type" value="Genomic_DNA"/>
</dbReference>
<name>A0A095AGJ8_SCHHA</name>
<keyword evidence="1" id="KW-0243">Dynein</keyword>
<accession>A0A095AGJ8</accession>
<reference evidence="2" key="1">
    <citation type="journal article" date="2012" name="Nat. Genet.">
        <title>Whole-genome sequence of Schistosoma haematobium.</title>
        <authorList>
            <person name="Young N.D."/>
            <person name="Jex A.R."/>
            <person name="Li B."/>
            <person name="Liu S."/>
            <person name="Yang L."/>
            <person name="Xiong Z."/>
            <person name="Li Y."/>
            <person name="Cantacessi C."/>
            <person name="Hall R.S."/>
            <person name="Xu X."/>
            <person name="Chen F."/>
            <person name="Wu X."/>
            <person name="Zerlotini A."/>
            <person name="Oliveira G."/>
            <person name="Hofmann A."/>
            <person name="Zhang G."/>
            <person name="Fang X."/>
            <person name="Kang Y."/>
            <person name="Campbell B.E."/>
            <person name="Loukas A."/>
            <person name="Ranganathan S."/>
            <person name="Rollinson D."/>
            <person name="Rinaldi G."/>
            <person name="Brindley P.J."/>
            <person name="Yang H."/>
            <person name="Wang J."/>
            <person name="Wang J."/>
            <person name="Gasser R.B."/>
        </authorList>
    </citation>
    <scope>NUCLEOTIDE SEQUENCE [LARGE SCALE GENOMIC DNA]</scope>
</reference>
<keyword evidence="1" id="KW-0206">Cytoskeleton</keyword>
<dbReference type="Gene3D" id="3.30.740.10">
    <property type="entry name" value="Protein Inhibitor Of Neuronal Nitric Oxide Synthase"/>
    <property type="match status" value="1"/>
</dbReference>
<keyword evidence="1" id="KW-0493">Microtubule</keyword>
<dbReference type="GO" id="GO:0005868">
    <property type="term" value="C:cytoplasmic dynein complex"/>
    <property type="evidence" value="ECO:0007669"/>
    <property type="project" value="TreeGrafter"/>
</dbReference>
<keyword evidence="2" id="KW-0966">Cell projection</keyword>
<dbReference type="OrthoDB" id="6506078at2759"/>
<protein>
    <recommendedName>
        <fullName evidence="1">Dynein light chain</fullName>
    </recommendedName>
</protein>
<dbReference type="Pfam" id="PF01221">
    <property type="entry name" value="Dynein_light"/>
    <property type="match status" value="1"/>
</dbReference>
<dbReference type="GO" id="GO:0045505">
    <property type="term" value="F:dynein intermediate chain binding"/>
    <property type="evidence" value="ECO:0007669"/>
    <property type="project" value="TreeGrafter"/>
</dbReference>
<proteinExistence type="inferred from homology"/>
<sequence length="91" mass="10424">MEAQKVIVKSTGMPNDMQEHAIKSCIKAMRILRHDKDVASSLKKEFNDKYGRTWHCIVGSNYGSNVSHVDEGLIYFFVDRKSVLLFRTECA</sequence>
<dbReference type="PANTHER" id="PTHR11886:SF80">
    <property type="entry name" value="OS01G0555600 PROTEIN"/>
    <property type="match status" value="1"/>
</dbReference>
<organism evidence="2">
    <name type="scientific">Schistosoma haematobium</name>
    <name type="common">Blood fluke</name>
    <dbReference type="NCBI Taxonomy" id="6185"/>
    <lineage>
        <taxon>Eukaryota</taxon>
        <taxon>Metazoa</taxon>
        <taxon>Spiralia</taxon>
        <taxon>Lophotrochozoa</taxon>
        <taxon>Platyhelminthes</taxon>
        <taxon>Trematoda</taxon>
        <taxon>Digenea</taxon>
        <taxon>Strigeidida</taxon>
        <taxon>Schistosomatoidea</taxon>
        <taxon>Schistosomatidae</taxon>
        <taxon>Schistosoma</taxon>
    </lineage>
</organism>
<gene>
    <name evidence="2" type="ORF">MS3_01159</name>
</gene>
<dbReference type="SUPFAM" id="SSF54648">
    <property type="entry name" value="DLC"/>
    <property type="match status" value="1"/>
</dbReference>
<dbReference type="SMART" id="SM01375">
    <property type="entry name" value="Dynein_light"/>
    <property type="match status" value="1"/>
</dbReference>
<dbReference type="AlphaFoldDB" id="A0A095AGJ8"/>
<dbReference type="GO" id="GO:0005874">
    <property type="term" value="C:microtubule"/>
    <property type="evidence" value="ECO:0007669"/>
    <property type="project" value="UniProtKB-KW"/>
</dbReference>
<comment type="subcellular location">
    <subcellularLocation>
        <location evidence="1">Cytoplasm</location>
        <location evidence="1">Cytoskeleton</location>
    </subcellularLocation>
</comment>
<keyword evidence="2" id="KW-0969">Cilium</keyword>
<dbReference type="STRING" id="6185.A0A095AGJ8"/>
<keyword evidence="1" id="KW-0963">Cytoplasm</keyword>
<comment type="similarity">
    <text evidence="1">Belongs to the dynein light chain family.</text>
</comment>
<dbReference type="InterPro" id="IPR037177">
    <property type="entry name" value="DLC_sf"/>
</dbReference>
<evidence type="ECO:0000313" key="2">
    <source>
        <dbReference type="EMBL" id="KGB33021.1"/>
    </source>
</evidence>
<keyword evidence="2" id="KW-0282">Flagellum</keyword>
<dbReference type="GO" id="GO:0007017">
    <property type="term" value="P:microtubule-based process"/>
    <property type="evidence" value="ECO:0007669"/>
    <property type="project" value="InterPro"/>
</dbReference>
<dbReference type="PANTHER" id="PTHR11886">
    <property type="entry name" value="DYNEIN LIGHT CHAIN"/>
    <property type="match status" value="1"/>
</dbReference>